<feature type="region of interest" description="Disordered" evidence="4">
    <location>
        <begin position="284"/>
        <end position="319"/>
    </location>
</feature>
<evidence type="ECO:0000313" key="7">
    <source>
        <dbReference type="Proteomes" id="UP000236520"/>
    </source>
</evidence>
<dbReference type="GO" id="GO:0006302">
    <property type="term" value="P:double-strand break repair"/>
    <property type="evidence" value="ECO:0007669"/>
    <property type="project" value="InterPro"/>
</dbReference>
<feature type="domain" description="Rad50/SbcC-type AAA" evidence="5">
    <location>
        <begin position="6"/>
        <end position="210"/>
    </location>
</feature>
<feature type="compositionally biased region" description="Low complexity" evidence="4">
    <location>
        <begin position="597"/>
        <end position="607"/>
    </location>
</feature>
<feature type="compositionally biased region" description="Basic and acidic residues" evidence="4">
    <location>
        <begin position="293"/>
        <end position="319"/>
    </location>
</feature>
<feature type="compositionally biased region" description="Low complexity" evidence="4">
    <location>
        <begin position="568"/>
        <end position="590"/>
    </location>
</feature>
<proteinExistence type="inferred from homology"/>
<evidence type="ECO:0000256" key="2">
    <source>
        <dbReference type="ARBA" id="ARBA00011322"/>
    </source>
</evidence>
<name>A0A2J7YTM6_STRMQ</name>
<evidence type="ECO:0000256" key="3">
    <source>
        <dbReference type="ARBA" id="ARBA00013368"/>
    </source>
</evidence>
<feature type="compositionally biased region" description="Gly residues" evidence="4">
    <location>
        <begin position="459"/>
        <end position="468"/>
    </location>
</feature>
<accession>A0A2J7YTM6</accession>
<keyword evidence="7" id="KW-1185">Reference proteome</keyword>
<evidence type="ECO:0000256" key="4">
    <source>
        <dbReference type="SAM" id="MobiDB-lite"/>
    </source>
</evidence>
<dbReference type="EMBL" id="LJIW01000002">
    <property type="protein sequence ID" value="PNG91386.1"/>
    <property type="molecule type" value="Genomic_DNA"/>
</dbReference>
<evidence type="ECO:0000256" key="1">
    <source>
        <dbReference type="ARBA" id="ARBA00006930"/>
    </source>
</evidence>
<dbReference type="RefSeq" id="WP_250850870.1">
    <property type="nucleotide sequence ID" value="NZ_LJIW01000002.1"/>
</dbReference>
<dbReference type="Proteomes" id="UP000236520">
    <property type="component" value="Unassembled WGS sequence"/>
</dbReference>
<feature type="region of interest" description="Disordered" evidence="4">
    <location>
        <begin position="374"/>
        <end position="635"/>
    </location>
</feature>
<comment type="subunit">
    <text evidence="2">Heterodimer of SbcC and SbcD.</text>
</comment>
<dbReference type="Gene3D" id="3.40.50.300">
    <property type="entry name" value="P-loop containing nucleotide triphosphate hydrolases"/>
    <property type="match status" value="2"/>
</dbReference>
<gene>
    <name evidence="6" type="ORF">SMF913_26851</name>
</gene>
<dbReference type="GO" id="GO:0016887">
    <property type="term" value="F:ATP hydrolysis activity"/>
    <property type="evidence" value="ECO:0007669"/>
    <property type="project" value="InterPro"/>
</dbReference>
<feature type="region of interest" description="Disordered" evidence="4">
    <location>
        <begin position="888"/>
        <end position="924"/>
    </location>
</feature>
<comment type="similarity">
    <text evidence="1">Belongs to the SMC family. SbcC subfamily.</text>
</comment>
<feature type="compositionally biased region" description="Low complexity" evidence="4">
    <location>
        <begin position="474"/>
        <end position="491"/>
    </location>
</feature>
<evidence type="ECO:0000259" key="5">
    <source>
        <dbReference type="Pfam" id="PF13476"/>
    </source>
</evidence>
<comment type="caution">
    <text evidence="6">The sequence shown here is derived from an EMBL/GenBank/DDBJ whole genome shotgun (WGS) entry which is preliminary data.</text>
</comment>
<evidence type="ECO:0000313" key="6">
    <source>
        <dbReference type="EMBL" id="PNG91386.1"/>
    </source>
</evidence>
<dbReference type="PANTHER" id="PTHR32114:SF2">
    <property type="entry name" value="ABC TRANSPORTER ABCH.3"/>
    <property type="match status" value="1"/>
</dbReference>
<reference evidence="6 7" key="1">
    <citation type="submission" date="2015-09" db="EMBL/GenBank/DDBJ databases">
        <title>Genome sequence, genome mining and natural product profiling of a biocontrol bacterium Streptomyces malaysiensis F913.</title>
        <authorList>
            <person name="Xu Y."/>
            <person name="Wei J."/>
            <person name="Xie J."/>
            <person name="Li T."/>
            <person name="Zhou Z."/>
        </authorList>
    </citation>
    <scope>NUCLEOTIDE SEQUENCE [LARGE SCALE GENOMIC DNA]</scope>
    <source>
        <strain evidence="6 7">F913</strain>
    </source>
</reference>
<feature type="compositionally biased region" description="Gly residues" evidence="4">
    <location>
        <begin position="537"/>
        <end position="567"/>
    </location>
</feature>
<dbReference type="InterPro" id="IPR027417">
    <property type="entry name" value="P-loop_NTPase"/>
</dbReference>
<dbReference type="SUPFAM" id="SSF52540">
    <property type="entry name" value="P-loop containing nucleoside triphosphate hydrolases"/>
    <property type="match status" value="1"/>
</dbReference>
<dbReference type="Pfam" id="PF13558">
    <property type="entry name" value="SbcC_Walker_B"/>
    <property type="match status" value="1"/>
</dbReference>
<feature type="compositionally biased region" description="Basic and acidic residues" evidence="4">
    <location>
        <begin position="830"/>
        <end position="852"/>
    </location>
</feature>
<sequence length="1283" mass="133327">MRLHRLVVTAFGPFGATQEIDFDELSAAGLFLLHGPTGAGKTSVLDAVCYALYGQVPGARQGSGLSLRSDHAEPLTPTEVVLEFTVGERRLEITRRPEQPRPKKRGTGMTREKAQTLLREYAPATSSTSAGAGEWKALSRSHQEIGEEIAQLVGMSREQFCQVVLLPQGDFARFLRADELARGKLLGKLFDTGRFAAVEERLAELRRAAEKRVVAGDERLLALAHRMAQAAGRTAELDGHPLPELTPGEPGLADAVLEWAAVARTGARERRDIALSAVRAAEEAHHAAQRAADATHERAELQRRHAEARRRADDLERQRPDHDRLRELLERAHAADAVVPALDLRTAAARDHHTAETTERQARARLSAEPGLAAMPLAPAPDIPDQRTPAAPATSPEAPLPAQATASPEDTAPHADADGSWAGAAPGTGPSASGTGPSASEEPGPQGRLMGQTVRDGRTGTGLSGQGVPGRAPDQAAQGAVSSAGADGSGVRATGRVTPADNEAAGGRAGSGAGVSAREPGGDAVVSGGSGVSQAGSSGGDGVVSGGLGVSQAGSSGGDGVVSGGPGVSQAGSSGGDAVVSGGPGVSQAGPSGGGAAATRARNAGASYPAVPQASRGGAAAGVAGDGGRGAGPQGAGVAVVLAEADAEWLGRVERRVREELGALGAARRGEARAAAVVAEIAALDREARADDEAIEEAAEWLAGWEETHRAHQRRVEAAQEAATRAEQFGGRIEPAERRLEAARRRDRLAGQEGRAREELLRAREGAAAARQSWLDLKEARLRGIAAELAAGLRAGEPCAVCGATGHPSPARPGAGHVDRAAEEAALADHQRAEEVREEAERTRNALREARAAAEATAEGEDAAELDRALAELRAGYAEARDAAADGHAARAALDRAEGEHTRRTAQRQEAERRAAARTSRRETLARERADLLAELERARGADATVGQRAARLERQAGLLAHAAEAARGAEAAASRLKEADARLADAAYRAGFETPEQAAGAVLPPDRQREARRRLDAWQTESAAVAAELSDPRVLAAAQAPPADPTAARTAADAATRALREVSAADAAARTRCEELDALSARAVADARRLAPLRADHDRIARLAALAAGTSADNERRMRLEAYVLAARLEQVAAAASARLRHMSSGRYTLVHSDARSGGRGRSGLGLHVIDAWTGSERDTATLSGGETFSASLALALGLADVVTDEAGGVRLDTLFIDEGFGSLDEQTLDEVMDVLDALRERDRTVGIVSHVPDLRRRIPAQLEVVKGREGSAVRHRTAAAH</sequence>
<feature type="compositionally biased region" description="Gly residues" evidence="4">
    <location>
        <begin position="624"/>
        <end position="635"/>
    </location>
</feature>
<organism evidence="6 7">
    <name type="scientific">Streptomyces malaysiensis</name>
    <dbReference type="NCBI Taxonomy" id="92644"/>
    <lineage>
        <taxon>Bacteria</taxon>
        <taxon>Bacillati</taxon>
        <taxon>Actinomycetota</taxon>
        <taxon>Actinomycetes</taxon>
        <taxon>Kitasatosporales</taxon>
        <taxon>Streptomycetaceae</taxon>
        <taxon>Streptomyces</taxon>
        <taxon>Streptomyces violaceusniger group</taxon>
    </lineage>
</organism>
<dbReference type="Pfam" id="PF13476">
    <property type="entry name" value="AAA_23"/>
    <property type="match status" value="1"/>
</dbReference>
<protein>
    <recommendedName>
        <fullName evidence="3">Nuclease SbcCD subunit C</fullName>
    </recommendedName>
</protein>
<feature type="compositionally biased region" description="Low complexity" evidence="4">
    <location>
        <begin position="514"/>
        <end position="536"/>
    </location>
</feature>
<feature type="compositionally biased region" description="Low complexity" evidence="4">
    <location>
        <begin position="419"/>
        <end position="440"/>
    </location>
</feature>
<dbReference type="InterPro" id="IPR038729">
    <property type="entry name" value="Rad50/SbcC_AAA"/>
</dbReference>
<feature type="region of interest" description="Disordered" evidence="4">
    <location>
        <begin position="830"/>
        <end position="863"/>
    </location>
</feature>
<dbReference type="PANTHER" id="PTHR32114">
    <property type="entry name" value="ABC TRANSPORTER ABCH.3"/>
    <property type="match status" value="1"/>
</dbReference>
<feature type="compositionally biased region" description="Low complexity" evidence="4">
    <location>
        <begin position="389"/>
        <end position="402"/>
    </location>
</feature>